<proteinExistence type="predicted"/>
<keyword evidence="2" id="KW-1185">Reference proteome</keyword>
<gene>
    <name evidence="1" type="ORF">OFUS_LOCUS1597</name>
</gene>
<reference evidence="1" key="1">
    <citation type="submission" date="2022-03" db="EMBL/GenBank/DDBJ databases">
        <authorList>
            <person name="Martin C."/>
        </authorList>
    </citation>
    <scope>NUCLEOTIDE SEQUENCE</scope>
</reference>
<comment type="caution">
    <text evidence="1">The sequence shown here is derived from an EMBL/GenBank/DDBJ whole genome shotgun (WGS) entry which is preliminary data.</text>
</comment>
<dbReference type="AlphaFoldDB" id="A0A8J1XZX6"/>
<accession>A0A8J1XZX6</accession>
<evidence type="ECO:0000313" key="2">
    <source>
        <dbReference type="Proteomes" id="UP000749559"/>
    </source>
</evidence>
<organism evidence="1 2">
    <name type="scientific">Owenia fusiformis</name>
    <name type="common">Polychaete worm</name>
    <dbReference type="NCBI Taxonomy" id="6347"/>
    <lineage>
        <taxon>Eukaryota</taxon>
        <taxon>Metazoa</taxon>
        <taxon>Spiralia</taxon>
        <taxon>Lophotrochozoa</taxon>
        <taxon>Annelida</taxon>
        <taxon>Polychaeta</taxon>
        <taxon>Sedentaria</taxon>
        <taxon>Canalipalpata</taxon>
        <taxon>Sabellida</taxon>
        <taxon>Oweniida</taxon>
        <taxon>Oweniidae</taxon>
        <taxon>Owenia</taxon>
    </lineage>
</organism>
<dbReference type="EMBL" id="CAIIXF020000001">
    <property type="protein sequence ID" value="CAH1774076.1"/>
    <property type="molecule type" value="Genomic_DNA"/>
</dbReference>
<evidence type="ECO:0000313" key="1">
    <source>
        <dbReference type="EMBL" id="CAH1774076.1"/>
    </source>
</evidence>
<sequence>MIVYFIFSMNIHTFSVLLVYTGLGVCFPTNDASEDNRQLALLTDIENTIKTIRSELLNQDGSSLEERQFTNNLPEYSEDATNLLPEREEQLATLQNEIFNGLTDYINYLEQKRVLGAKTMYKRAPPKGFTAMRGKRTTLPITRWDGEPIE</sequence>
<name>A0A8J1XZX6_OWEFU</name>
<dbReference type="Proteomes" id="UP000749559">
    <property type="component" value="Unassembled WGS sequence"/>
</dbReference>
<protein>
    <submittedName>
        <fullName evidence="1">Uncharacterized protein</fullName>
    </submittedName>
</protein>